<accession>A0ACC1JUC4</accession>
<reference evidence="1" key="1">
    <citation type="submission" date="2022-07" db="EMBL/GenBank/DDBJ databases">
        <title>Phylogenomic reconstructions and comparative analyses of Kickxellomycotina fungi.</title>
        <authorList>
            <person name="Reynolds N.K."/>
            <person name="Stajich J.E."/>
            <person name="Barry K."/>
            <person name="Grigoriev I.V."/>
            <person name="Crous P."/>
            <person name="Smith M.E."/>
        </authorList>
    </citation>
    <scope>NUCLEOTIDE SEQUENCE</scope>
    <source>
        <strain evidence="1">CBS 109366</strain>
    </source>
</reference>
<organism evidence="1 2">
    <name type="scientific">Coemansia nantahalensis</name>
    <dbReference type="NCBI Taxonomy" id="2789366"/>
    <lineage>
        <taxon>Eukaryota</taxon>
        <taxon>Fungi</taxon>
        <taxon>Fungi incertae sedis</taxon>
        <taxon>Zoopagomycota</taxon>
        <taxon>Kickxellomycotina</taxon>
        <taxon>Kickxellomycetes</taxon>
        <taxon>Kickxellales</taxon>
        <taxon>Kickxellaceae</taxon>
        <taxon>Coemansia</taxon>
    </lineage>
</organism>
<gene>
    <name evidence="1" type="ORF">IWQ57_003932</name>
</gene>
<evidence type="ECO:0000313" key="1">
    <source>
        <dbReference type="EMBL" id="KAJ2767480.1"/>
    </source>
</evidence>
<protein>
    <submittedName>
        <fullName evidence="1">Uncharacterized protein</fullName>
    </submittedName>
</protein>
<comment type="caution">
    <text evidence="1">The sequence shown here is derived from an EMBL/GenBank/DDBJ whole genome shotgun (WGS) entry which is preliminary data.</text>
</comment>
<dbReference type="EMBL" id="JANBUJ010001413">
    <property type="protein sequence ID" value="KAJ2767480.1"/>
    <property type="molecule type" value="Genomic_DNA"/>
</dbReference>
<proteinExistence type="predicted"/>
<dbReference type="Proteomes" id="UP001140234">
    <property type="component" value="Unassembled WGS sequence"/>
</dbReference>
<name>A0ACC1JUC4_9FUNG</name>
<evidence type="ECO:0000313" key="2">
    <source>
        <dbReference type="Proteomes" id="UP001140234"/>
    </source>
</evidence>
<sequence length="874" mass="91548">MNFQGLEFDGVPADGEILSDNESVSSLVDEDVEDGYVYALFHFPQMVDGQITVEEGEKLTLLDDSNSYWWLVQSLRDNRMGYIPADNIETSEGKKARVYRRRNLKLCQPDPEMVRKAESTPLPRSHGRRVNFSDKLVTEVFISSPATDDEDEDEDDGYDYDYGDEDTAGAAGDAEASDKSRGGDERTAVADPRLSLAAAGGDAAVPEDDSNDNDSDGYSYYYSTAAGDAESSNDRAGSPASDRAGVVHAANGRRVSTAPIAMGQIDGEVHGDLDSESETDSAAAAHRRQGTGSGITGLHTERGESAVAAQPGEDAPAYYLSNDESDDGDSLTGVLGRLNGSRESPESGRFTVEVVHVDSYSRDSASVSVFEDELFSEVLRRALAVFGISPRMKPTLTLYAKLGSGDLAALPGDMQTVQLIDSLRTAASKEALPASGNIGPHQCTLVLADKSIPMAQLAARLGPADEDPYATMDTGSRNILRTSVAASISEGITSLAASAAGQPANGSMDGESSGDEGNYDLHSGSAADSDLVPAGQRSSLAPDSDGEDEALPDSRKVVQGLLRSIPPPKSQPPQSAIDRAKRNTMQLMAHASATDVSSREPRDGSPTLSGLSRPASARSLGPPVDTAVRSAGGGDRARALGSVSLPSEPTVGFHGPIQALGHSASTLRPSSDTFIHGDSGSDSAEDPQDNTAVDNAYDNGVYAEEPASPTESSHTASTHNEGSEDAVVPAAGTLTALSHSAPHRLLKDGGSDGLAHDLDNGGGMSPPPGPGELSLDDWLVLLHGWSSMHDASTNAGSFYESFLKDMESTVGAGDALQLDASSLIQRQMAELTSTGSATQSAIEDILGVSQGVGRRLDTLERELDNIARLLVQTS</sequence>
<keyword evidence="2" id="KW-1185">Reference proteome</keyword>